<feature type="signal peptide" evidence="2">
    <location>
        <begin position="1"/>
        <end position="47"/>
    </location>
</feature>
<feature type="domain" description="TIR" evidence="3">
    <location>
        <begin position="1105"/>
        <end position="1242"/>
    </location>
</feature>
<feature type="transmembrane region" description="Helical" evidence="1">
    <location>
        <begin position="1009"/>
        <end position="1030"/>
    </location>
</feature>
<dbReference type="Pfam" id="PF13676">
    <property type="entry name" value="TIR_2"/>
    <property type="match status" value="1"/>
</dbReference>
<evidence type="ECO:0000256" key="1">
    <source>
        <dbReference type="SAM" id="Phobius"/>
    </source>
</evidence>
<feature type="chain" id="PRO_5044291780" description="TIR domain-containing protein" evidence="2">
    <location>
        <begin position="48"/>
        <end position="1447"/>
    </location>
</feature>
<dbReference type="InterPro" id="IPR035897">
    <property type="entry name" value="Toll_tir_struct_dom_sf"/>
</dbReference>
<name>A0A0D3KDY1_EMIH1</name>
<dbReference type="RefSeq" id="XP_005786395.1">
    <property type="nucleotide sequence ID" value="XM_005786338.1"/>
</dbReference>
<dbReference type="KEGG" id="ehx:EMIHUDRAFT_229070"/>
<dbReference type="STRING" id="2903.R1FEP9"/>
<evidence type="ECO:0000259" key="3">
    <source>
        <dbReference type="SMART" id="SM00255"/>
    </source>
</evidence>
<organism evidence="4 5">
    <name type="scientific">Emiliania huxleyi (strain CCMP1516)</name>
    <dbReference type="NCBI Taxonomy" id="280463"/>
    <lineage>
        <taxon>Eukaryota</taxon>
        <taxon>Haptista</taxon>
        <taxon>Haptophyta</taxon>
        <taxon>Prymnesiophyceae</taxon>
        <taxon>Isochrysidales</taxon>
        <taxon>Noelaerhabdaceae</taxon>
        <taxon>Emiliania</taxon>
    </lineage>
</organism>
<reference evidence="5" key="1">
    <citation type="journal article" date="2013" name="Nature">
        <title>Pan genome of the phytoplankton Emiliania underpins its global distribution.</title>
        <authorList>
            <person name="Read B.A."/>
            <person name="Kegel J."/>
            <person name="Klute M.J."/>
            <person name="Kuo A."/>
            <person name="Lefebvre S.C."/>
            <person name="Maumus F."/>
            <person name="Mayer C."/>
            <person name="Miller J."/>
            <person name="Monier A."/>
            <person name="Salamov A."/>
            <person name="Young J."/>
            <person name="Aguilar M."/>
            <person name="Claverie J.M."/>
            <person name="Frickenhaus S."/>
            <person name="Gonzalez K."/>
            <person name="Herman E.K."/>
            <person name="Lin Y.C."/>
            <person name="Napier J."/>
            <person name="Ogata H."/>
            <person name="Sarno A.F."/>
            <person name="Shmutz J."/>
            <person name="Schroeder D."/>
            <person name="de Vargas C."/>
            <person name="Verret F."/>
            <person name="von Dassow P."/>
            <person name="Valentin K."/>
            <person name="Van de Peer Y."/>
            <person name="Wheeler G."/>
            <person name="Dacks J.B."/>
            <person name="Delwiche C.F."/>
            <person name="Dyhrman S.T."/>
            <person name="Glockner G."/>
            <person name="John U."/>
            <person name="Richards T."/>
            <person name="Worden A.Z."/>
            <person name="Zhang X."/>
            <person name="Grigoriev I.V."/>
            <person name="Allen A.E."/>
            <person name="Bidle K."/>
            <person name="Borodovsky M."/>
            <person name="Bowler C."/>
            <person name="Brownlee C."/>
            <person name="Cock J.M."/>
            <person name="Elias M."/>
            <person name="Gladyshev V.N."/>
            <person name="Groth M."/>
            <person name="Guda C."/>
            <person name="Hadaegh A."/>
            <person name="Iglesias-Rodriguez M.D."/>
            <person name="Jenkins J."/>
            <person name="Jones B.M."/>
            <person name="Lawson T."/>
            <person name="Leese F."/>
            <person name="Lindquist E."/>
            <person name="Lobanov A."/>
            <person name="Lomsadze A."/>
            <person name="Malik S.B."/>
            <person name="Marsh M.E."/>
            <person name="Mackinder L."/>
            <person name="Mock T."/>
            <person name="Mueller-Roeber B."/>
            <person name="Pagarete A."/>
            <person name="Parker M."/>
            <person name="Probert I."/>
            <person name="Quesneville H."/>
            <person name="Raines C."/>
            <person name="Rensing S.A."/>
            <person name="Riano-Pachon D.M."/>
            <person name="Richier S."/>
            <person name="Rokitta S."/>
            <person name="Shiraiwa Y."/>
            <person name="Soanes D.M."/>
            <person name="van der Giezen M."/>
            <person name="Wahlund T.M."/>
            <person name="Williams B."/>
            <person name="Wilson W."/>
            <person name="Wolfe G."/>
            <person name="Wurch L.L."/>
        </authorList>
    </citation>
    <scope>NUCLEOTIDE SEQUENCE</scope>
</reference>
<feature type="transmembrane region" description="Helical" evidence="1">
    <location>
        <begin position="977"/>
        <end position="997"/>
    </location>
</feature>
<feature type="transmembrane region" description="Helical" evidence="1">
    <location>
        <begin position="741"/>
        <end position="761"/>
    </location>
</feature>
<protein>
    <recommendedName>
        <fullName evidence="3">TIR domain-containing protein</fullName>
    </recommendedName>
</protein>
<reference evidence="4" key="2">
    <citation type="submission" date="2024-10" db="UniProtKB">
        <authorList>
            <consortium name="EnsemblProtists"/>
        </authorList>
    </citation>
    <scope>IDENTIFICATION</scope>
</reference>
<dbReference type="Proteomes" id="UP000013827">
    <property type="component" value="Unassembled WGS sequence"/>
</dbReference>
<feature type="transmembrane region" description="Helical" evidence="1">
    <location>
        <begin position="1042"/>
        <end position="1071"/>
    </location>
</feature>
<keyword evidence="1" id="KW-1133">Transmembrane helix</keyword>
<dbReference type="PANTHER" id="PTHR11319">
    <property type="entry name" value="G PROTEIN-COUPLED RECEPTOR-RELATED"/>
    <property type="match status" value="1"/>
</dbReference>
<dbReference type="PaxDb" id="2903-EOD33966"/>
<dbReference type="SMART" id="SM00255">
    <property type="entry name" value="TIR"/>
    <property type="match status" value="1"/>
</dbReference>
<keyword evidence="1" id="KW-0472">Membrane</keyword>
<dbReference type="GeneID" id="17279237"/>
<dbReference type="InterPro" id="IPR000157">
    <property type="entry name" value="TIR_dom"/>
</dbReference>
<dbReference type="SMART" id="SM01411">
    <property type="entry name" value="Ephrin_rec_like"/>
    <property type="match status" value="1"/>
</dbReference>
<feature type="transmembrane region" description="Helical" evidence="1">
    <location>
        <begin position="689"/>
        <end position="709"/>
    </location>
</feature>
<feature type="transmembrane region" description="Helical" evidence="1">
    <location>
        <begin position="900"/>
        <end position="922"/>
    </location>
</feature>
<dbReference type="Gene3D" id="2.10.50.10">
    <property type="entry name" value="Tumor Necrosis Factor Receptor, subunit A, domain 2"/>
    <property type="match status" value="1"/>
</dbReference>
<dbReference type="Gene3D" id="3.40.50.10140">
    <property type="entry name" value="Toll/interleukin-1 receptor homology (TIR) domain"/>
    <property type="match status" value="1"/>
</dbReference>
<keyword evidence="1" id="KW-0812">Transmembrane</keyword>
<keyword evidence="2" id="KW-0732">Signal</keyword>
<dbReference type="SUPFAM" id="SSF52200">
    <property type="entry name" value="Toll/Interleukin receptor TIR domain"/>
    <property type="match status" value="1"/>
</dbReference>
<dbReference type="EnsemblProtists" id="EOD33966">
    <property type="protein sequence ID" value="EOD33966"/>
    <property type="gene ID" value="EMIHUDRAFT_229070"/>
</dbReference>
<evidence type="ECO:0000313" key="5">
    <source>
        <dbReference type="Proteomes" id="UP000013827"/>
    </source>
</evidence>
<proteinExistence type="predicted"/>
<evidence type="ECO:0000256" key="2">
    <source>
        <dbReference type="SAM" id="SignalP"/>
    </source>
</evidence>
<feature type="transmembrane region" description="Helical" evidence="1">
    <location>
        <begin position="793"/>
        <end position="817"/>
    </location>
</feature>
<sequence>MLLALLASWLVACHRSIRCRTGVRAQWVERLSPIALLLLLCSVPADAHLNAVCTSTSESEPGKATVYLTTYHSETASSGSLYVYRSTSDSDPLVVPFNDACSPTVDYPNSIQDGIKSALDCSVPSNAAVKCYARPEATGGFQTGDGTSLVSAYNTLETIDPRHPWPGDGNASPAYEYSYNQVRRAFTAEVTGVSTGNFIVKVADADYISDPCHNTDASWTGHPCKASAPAYFSLPISVASTGAACHGDIATALGGQAGSVDASSYAGCSGLGDGMTCDATCMPSCTQSGSIWCNNGNWTSSLACACALDAVDGLSDLSNRTNVSLSELEEIMNGVSDVLSEMSGLLKPEEGQPTDSSRVEAGQVLQHAISSVVGAAVALAASLAAGGDNATSVEITTGSLNVSVQSVEPQPGEPVSFGGGGALADTALQIEGLDAGLIVTISAYTTTAEVVGGSVNASSSFAGKTVSFSVSVSREGRRLSEATNMTTLIRLPYNDDERTATAASTIRRTDLQQEGHVKPDRGNALCEPCPAGSYEPDTGGTVCRTCAHGEFQALAGQAQCELCDPQTTSAAPFASCDECDRDTFRYDEVAASTATCKPCPLLAACPLNHTTLSTLVLDEGTWRLTNQSRAIERCATAGSTGACVGGADAGNDGDGYCRGGHSGYRCGVCAGEGQYFDKGAGRCEECDFAASYTLIAFVLLTPLAVVVCLRRVERRGAPAAVVRTIKRLRVFSKRSALPAKVRLAVGFAQIGAAASDFSISIPDVLRPLLLSLRVLRLDLWGPAFIPHACLGGYMTYMLVTATFPVALMLVAVAVRLARRCYRARRHADAEGRAALMTLRDAAPWCLGIVTLFSPTVSSAAFGAFHCRRVVADSSPLEYRSFLWDSPGVLCSSGEWETLRIAAVVILIVWAAVPLAILALILYKVRPAVLKHTPSHISTASRVAWEDFEPPDIWWAWMDLFRRLALGGGLLLVPEEFAFLRLVIGLLFALAALFMQVLLRPYRNKQVEALAAAVQTAICVLFLGYSYIYVFERFEALPVERGVVVWVMTFASPDAVATAMVVVVAVLATLALGVTIRDALAATSASVFLLCETRRPPELSMHGGQRFHLFLSHTWNTGQDQCAAIKRQLQLHLPGIKVFLDVDDLRDIGALEEHVEESMAVVVFLSRGYFASRNCLREVEAITSQRKPVILVLEADEAKGGLTLEQAMLECPEKYRDYLFKHSDGQPRLPYRWHRVREFQMRSLCLIASEMLGVSPSYARYCKRRPDGRTAAVEEAAAPGASEGQPSPRALLSKPRLELCLASDVAFEEIGYFGRPPELYASPHNPGAERMAKELIAAFEASERPRLRMAPLLVRDGGDDDDDGSADAQRIVRPPDFMVLYLNGETWLGESGASLAREVAAANKAGLRIVLLHENDELRGGCPFARSIGFIRRMREKNLVRSPRGGGG</sequence>
<keyword evidence="5" id="KW-1185">Reference proteome</keyword>
<dbReference type="HOGENOM" id="CLU_251553_0_0_1"/>
<dbReference type="PANTHER" id="PTHR11319:SF35">
    <property type="entry name" value="OUTER MEMBRANE PROTEIN PMPC-RELATED"/>
    <property type="match status" value="1"/>
</dbReference>
<accession>A0A0D3KDY1</accession>
<dbReference type="GO" id="GO:0007165">
    <property type="term" value="P:signal transduction"/>
    <property type="evidence" value="ECO:0007669"/>
    <property type="project" value="InterPro"/>
</dbReference>
<evidence type="ECO:0000313" key="4">
    <source>
        <dbReference type="EnsemblProtists" id="EOD33966"/>
    </source>
</evidence>